<proteinExistence type="predicted"/>
<gene>
    <name evidence="1" type="ORF">GR183_21430</name>
</gene>
<reference evidence="1 2" key="1">
    <citation type="submission" date="2019-12" db="EMBL/GenBank/DDBJ databases">
        <authorList>
            <person name="Li M."/>
        </authorList>
    </citation>
    <scope>NUCLEOTIDE SEQUENCE [LARGE SCALE GENOMIC DNA]</scope>
    <source>
        <strain evidence="1 2">GBMRC 2046</strain>
    </source>
</reference>
<protein>
    <submittedName>
        <fullName evidence="1">Uncharacterized protein</fullName>
    </submittedName>
</protein>
<comment type="caution">
    <text evidence="1">The sequence shown here is derived from an EMBL/GenBank/DDBJ whole genome shotgun (WGS) entry which is preliminary data.</text>
</comment>
<sequence length="355" mass="40082">MKLHTKMPRPIVGWPLAPAIALDKQAPGFLVNLFEASHLRRQSLFAVFSTVNITSEGASGFLQQLDGTANEAYNLANPMEAFARALCQRKCRDLVRAAFGSFENGLMGALGRIGGGPLDRPHLYRELVSFFQEREHRAKARTLRHVRVMSSETIKVLRTLDPLWVSNPHLVDMCSRHGSASGLNEALRFIRSYCSGADDHALRRSIKMVGPASTTDAFFQEWFRKADRFPTGPEIRTDRFRPLSSATDMIEAGRRFRNCLGKKIRDVLLGRYYYLEWAVSPGAVVELKPLSDGRNWLVEAIYGHDNTSLHHELLRNIRADLCDAGLLELIEIREDPEKEELARTLGLESPLDWLI</sequence>
<accession>A0A7X3LYK2</accession>
<dbReference type="EMBL" id="WUMV01000011">
    <property type="protein sequence ID" value="MXN67477.1"/>
    <property type="molecule type" value="Genomic_DNA"/>
</dbReference>
<dbReference type="RefSeq" id="WP_160777730.1">
    <property type="nucleotide sequence ID" value="NZ_WUMV01000011.1"/>
</dbReference>
<organism evidence="1 2">
    <name type="scientific">Stappia sediminis</name>
    <dbReference type="NCBI Taxonomy" id="2692190"/>
    <lineage>
        <taxon>Bacteria</taxon>
        <taxon>Pseudomonadati</taxon>
        <taxon>Pseudomonadota</taxon>
        <taxon>Alphaproteobacteria</taxon>
        <taxon>Hyphomicrobiales</taxon>
        <taxon>Stappiaceae</taxon>
        <taxon>Stappia</taxon>
    </lineage>
</organism>
<evidence type="ECO:0000313" key="1">
    <source>
        <dbReference type="EMBL" id="MXN67477.1"/>
    </source>
</evidence>
<evidence type="ECO:0000313" key="2">
    <source>
        <dbReference type="Proteomes" id="UP000433101"/>
    </source>
</evidence>
<dbReference type="Proteomes" id="UP000433101">
    <property type="component" value="Unassembled WGS sequence"/>
</dbReference>
<keyword evidence="2" id="KW-1185">Reference proteome</keyword>
<name>A0A7X3LYK2_9HYPH</name>
<dbReference type="AlphaFoldDB" id="A0A7X3LYK2"/>